<dbReference type="PANTHER" id="PTHR31735:SF1">
    <property type="entry name" value="VACUOLAR MEMBRANE PROTEIN YPL162C"/>
    <property type="match status" value="1"/>
</dbReference>
<proteinExistence type="predicted"/>
<keyword evidence="1" id="KW-0472">Membrane</keyword>
<organism evidence="2 3">
    <name type="scientific">Tribonema minus</name>
    <dbReference type="NCBI Taxonomy" id="303371"/>
    <lineage>
        <taxon>Eukaryota</taxon>
        <taxon>Sar</taxon>
        <taxon>Stramenopiles</taxon>
        <taxon>Ochrophyta</taxon>
        <taxon>PX clade</taxon>
        <taxon>Xanthophyceae</taxon>
        <taxon>Tribonematales</taxon>
        <taxon>Tribonemataceae</taxon>
        <taxon>Tribonema</taxon>
    </lineage>
</organism>
<dbReference type="Pfam" id="PF12400">
    <property type="entry name" value="STIMATE"/>
    <property type="match status" value="1"/>
</dbReference>
<evidence type="ECO:0000313" key="3">
    <source>
        <dbReference type="Proteomes" id="UP000664859"/>
    </source>
</evidence>
<keyword evidence="1" id="KW-0812">Transmembrane</keyword>
<dbReference type="OrthoDB" id="431202at2759"/>
<protein>
    <submittedName>
        <fullName evidence="2">Vacuolar membrane protein-domain-containing protein</fullName>
    </submittedName>
</protein>
<evidence type="ECO:0000313" key="2">
    <source>
        <dbReference type="EMBL" id="KAG5188483.1"/>
    </source>
</evidence>
<dbReference type="GO" id="GO:0016020">
    <property type="term" value="C:membrane"/>
    <property type="evidence" value="ECO:0007669"/>
    <property type="project" value="TreeGrafter"/>
</dbReference>
<dbReference type="EMBL" id="JAFCMP010000068">
    <property type="protein sequence ID" value="KAG5188483.1"/>
    <property type="molecule type" value="Genomic_DNA"/>
</dbReference>
<feature type="transmembrane region" description="Helical" evidence="1">
    <location>
        <begin position="12"/>
        <end position="36"/>
    </location>
</feature>
<comment type="caution">
    <text evidence="2">The sequence shown here is derived from an EMBL/GenBank/DDBJ whole genome shotgun (WGS) entry which is preliminary data.</text>
</comment>
<keyword evidence="1" id="KW-1133">Transmembrane helix</keyword>
<dbReference type="InterPro" id="IPR022127">
    <property type="entry name" value="STIMATE/YPL162C"/>
</dbReference>
<gene>
    <name evidence="2" type="ORF">JKP88DRAFT_269467</name>
</gene>
<sequence length="230" mass="25553">MDIVQPAERQCELLGGAFSIILQGLLGFAALSTLVYKRLLENPRRPILVWLYDTSKQAIGAGLVHAWNMALSIAIAKLRRDQGDDASDECALYFVNYAVDILLGTGLIWGLVQAQVTMAKRLGVGSLRHTGFYGDPPRLSVYLAQLLAFMFILVIQKTALAFLVIALDGQIEVMAEFLFLPLQGYPDLELLIVMILCPWCLNSVQFWILDSVVMFKVSDANAYKQIEDVP</sequence>
<dbReference type="PANTHER" id="PTHR31735">
    <property type="entry name" value="VACUOLAR MEMBRANE PROTEIN YPL162C"/>
    <property type="match status" value="1"/>
</dbReference>
<feature type="transmembrane region" description="Helical" evidence="1">
    <location>
        <begin position="142"/>
        <end position="167"/>
    </location>
</feature>
<name>A0A836CKC4_9STRA</name>
<keyword evidence="3" id="KW-1185">Reference proteome</keyword>
<accession>A0A836CKC4</accession>
<evidence type="ECO:0000256" key="1">
    <source>
        <dbReference type="SAM" id="Phobius"/>
    </source>
</evidence>
<dbReference type="Proteomes" id="UP000664859">
    <property type="component" value="Unassembled WGS sequence"/>
</dbReference>
<feature type="transmembrane region" description="Helical" evidence="1">
    <location>
        <begin position="90"/>
        <end position="112"/>
    </location>
</feature>
<feature type="transmembrane region" description="Helical" evidence="1">
    <location>
        <begin position="58"/>
        <end position="78"/>
    </location>
</feature>
<dbReference type="AlphaFoldDB" id="A0A836CKC4"/>
<reference evidence="2" key="1">
    <citation type="submission" date="2021-02" db="EMBL/GenBank/DDBJ databases">
        <title>First Annotated Genome of the Yellow-green Alga Tribonema minus.</title>
        <authorList>
            <person name="Mahan K.M."/>
        </authorList>
    </citation>
    <scope>NUCLEOTIDE SEQUENCE</scope>
    <source>
        <strain evidence="2">UTEX B ZZ1240</strain>
    </source>
</reference>